<dbReference type="AlphaFoldDB" id="A0A3A4KM86"/>
<organism evidence="2 3">
    <name type="scientific">Nocardia panacis</name>
    <dbReference type="NCBI Taxonomy" id="2340916"/>
    <lineage>
        <taxon>Bacteria</taxon>
        <taxon>Bacillati</taxon>
        <taxon>Actinomycetota</taxon>
        <taxon>Actinomycetes</taxon>
        <taxon>Mycobacteriales</taxon>
        <taxon>Nocardiaceae</taxon>
        <taxon>Nocardia</taxon>
    </lineage>
</organism>
<feature type="transmembrane region" description="Helical" evidence="1">
    <location>
        <begin position="284"/>
        <end position="301"/>
    </location>
</feature>
<keyword evidence="3" id="KW-1185">Reference proteome</keyword>
<keyword evidence="1" id="KW-1133">Transmembrane helix</keyword>
<feature type="transmembrane region" description="Helical" evidence="1">
    <location>
        <begin position="308"/>
        <end position="324"/>
    </location>
</feature>
<gene>
    <name evidence="2" type="ORF">D5S18_10355</name>
</gene>
<dbReference type="RefSeq" id="WP_120039590.1">
    <property type="nucleotide sequence ID" value="NZ_QZFU01000016.1"/>
</dbReference>
<feature type="transmembrane region" description="Helical" evidence="1">
    <location>
        <begin position="12"/>
        <end position="32"/>
    </location>
</feature>
<protein>
    <submittedName>
        <fullName evidence="2">Uncharacterized protein</fullName>
    </submittedName>
</protein>
<feature type="transmembrane region" description="Helical" evidence="1">
    <location>
        <begin position="262"/>
        <end position="278"/>
    </location>
</feature>
<feature type="transmembrane region" description="Helical" evidence="1">
    <location>
        <begin position="196"/>
        <end position="217"/>
    </location>
</feature>
<feature type="transmembrane region" description="Helical" evidence="1">
    <location>
        <begin position="74"/>
        <end position="92"/>
    </location>
</feature>
<feature type="transmembrane region" description="Helical" evidence="1">
    <location>
        <begin position="237"/>
        <end position="255"/>
    </location>
</feature>
<accession>A0A3A4KM86</accession>
<dbReference type="Proteomes" id="UP000266677">
    <property type="component" value="Unassembled WGS sequence"/>
</dbReference>
<keyword evidence="1" id="KW-0812">Transmembrane</keyword>
<feature type="transmembrane region" description="Helical" evidence="1">
    <location>
        <begin position="168"/>
        <end position="184"/>
    </location>
</feature>
<keyword evidence="1" id="KW-0472">Membrane</keyword>
<feature type="transmembrane region" description="Helical" evidence="1">
    <location>
        <begin position="52"/>
        <end position="69"/>
    </location>
</feature>
<feature type="transmembrane region" description="Helical" evidence="1">
    <location>
        <begin position="397"/>
        <end position="415"/>
    </location>
</feature>
<feature type="transmembrane region" description="Helical" evidence="1">
    <location>
        <begin position="107"/>
        <end position="124"/>
    </location>
</feature>
<feature type="transmembrane region" description="Helical" evidence="1">
    <location>
        <begin position="360"/>
        <end position="377"/>
    </location>
</feature>
<evidence type="ECO:0000313" key="2">
    <source>
        <dbReference type="EMBL" id="RJO76668.1"/>
    </source>
</evidence>
<feature type="transmembrane region" description="Helical" evidence="1">
    <location>
        <begin position="131"/>
        <end position="148"/>
    </location>
</feature>
<name>A0A3A4KM86_9NOCA</name>
<dbReference type="EMBL" id="QZFU01000016">
    <property type="protein sequence ID" value="RJO76668.1"/>
    <property type="molecule type" value="Genomic_DNA"/>
</dbReference>
<feature type="transmembrane region" description="Helical" evidence="1">
    <location>
        <begin position="330"/>
        <end position="348"/>
    </location>
</feature>
<reference evidence="2 3" key="1">
    <citation type="submission" date="2018-09" db="EMBL/GenBank/DDBJ databases">
        <title>YIM PH21274 draft genome.</title>
        <authorList>
            <person name="Miao C."/>
        </authorList>
    </citation>
    <scope>NUCLEOTIDE SEQUENCE [LARGE SCALE GENOMIC DNA]</scope>
    <source>
        <strain evidence="2 3">YIM PH 21724</strain>
    </source>
</reference>
<proteinExistence type="predicted"/>
<evidence type="ECO:0000313" key="3">
    <source>
        <dbReference type="Proteomes" id="UP000266677"/>
    </source>
</evidence>
<dbReference type="OrthoDB" id="4527232at2"/>
<evidence type="ECO:0000256" key="1">
    <source>
        <dbReference type="SAM" id="Phobius"/>
    </source>
</evidence>
<comment type="caution">
    <text evidence="2">The sequence shown here is derived from an EMBL/GenBank/DDBJ whole genome shotgun (WGS) entry which is preliminary data.</text>
</comment>
<sequence>MRRIGEAVDTLAAFLGAAVAGVALFLPIAFTWTKETTPYRIASLMNSVPRGAAIAMIVAVAAAVVVTTFTRPAAAWLLAMVGAFALFVNHIVGRNVSDPDLLTTQNFLDSLCAGTLLGALGAAVMRRPAPAAAYTVGVAGFFVFGDLAELLDIADRDPMTVLETPPRWLIAAALVLLVIGTLHNRAKEPPGQGRGAVELPIAPIVAAMVLALVVLVASEWLARQIQNTPDASHVIDIGLAVAATVAAAIVAAMLLPGRDGYGVFLAVGLVAAAEAIGAAPRPPWSVLVLLALTAFGLFVGLRLPSMTVASILVIGLCVYAMLLPDVHDNNVLHATGSSALALTAGYCCGAARPRYAPSGVLGLVALYLPSVVSALPLDRSTWPAPDANAHGTRLGGTALAIAIGCAVGTAALHRIRPPYRPKPKPVPDERFADT</sequence>